<keyword evidence="3 5" id="KW-0456">Lyase</keyword>
<dbReference type="GO" id="GO:0046872">
    <property type="term" value="F:metal ion binding"/>
    <property type="evidence" value="ECO:0007669"/>
    <property type="project" value="UniProtKB-KW"/>
</dbReference>
<dbReference type="GO" id="GO:0004419">
    <property type="term" value="F:hydroxymethylglutaryl-CoA lyase activity"/>
    <property type="evidence" value="ECO:0007669"/>
    <property type="project" value="TreeGrafter"/>
</dbReference>
<dbReference type="InterPro" id="IPR043594">
    <property type="entry name" value="HMGL"/>
</dbReference>
<evidence type="ECO:0000256" key="2">
    <source>
        <dbReference type="ARBA" id="ARBA00022723"/>
    </source>
</evidence>
<dbReference type="GO" id="GO:0006552">
    <property type="term" value="P:L-leucine catabolic process"/>
    <property type="evidence" value="ECO:0007669"/>
    <property type="project" value="TreeGrafter"/>
</dbReference>
<dbReference type="GO" id="GO:0046951">
    <property type="term" value="P:ketone body biosynthetic process"/>
    <property type="evidence" value="ECO:0007669"/>
    <property type="project" value="TreeGrafter"/>
</dbReference>
<organism evidence="5 6">
    <name type="scientific">Desulfosarcina alkanivorans</name>
    <dbReference type="NCBI Taxonomy" id="571177"/>
    <lineage>
        <taxon>Bacteria</taxon>
        <taxon>Pseudomonadati</taxon>
        <taxon>Thermodesulfobacteriota</taxon>
        <taxon>Desulfobacteria</taxon>
        <taxon>Desulfobacterales</taxon>
        <taxon>Desulfosarcinaceae</taxon>
        <taxon>Desulfosarcina</taxon>
    </lineage>
</organism>
<keyword evidence="2" id="KW-0479">Metal-binding</keyword>
<evidence type="ECO:0000256" key="3">
    <source>
        <dbReference type="ARBA" id="ARBA00023239"/>
    </source>
</evidence>
<dbReference type="PROSITE" id="PS50991">
    <property type="entry name" value="PYR_CT"/>
    <property type="match status" value="1"/>
</dbReference>
<dbReference type="FunFam" id="3.20.20.70:FF:000071">
    <property type="entry name" value="Hydroxymethylglutaryl-CoA lyase"/>
    <property type="match status" value="1"/>
</dbReference>
<feature type="domain" description="Pyruvate carboxyltransferase" evidence="4">
    <location>
        <begin position="1"/>
        <end position="268"/>
    </location>
</feature>
<dbReference type="Gene3D" id="3.20.20.70">
    <property type="entry name" value="Aldolase class I"/>
    <property type="match status" value="1"/>
</dbReference>
<evidence type="ECO:0000313" key="6">
    <source>
        <dbReference type="Proteomes" id="UP000427906"/>
    </source>
</evidence>
<dbReference type="Proteomes" id="UP000427906">
    <property type="component" value="Chromosome"/>
</dbReference>
<evidence type="ECO:0000256" key="1">
    <source>
        <dbReference type="ARBA" id="ARBA00009405"/>
    </source>
</evidence>
<dbReference type="PANTHER" id="PTHR42738">
    <property type="entry name" value="HYDROXYMETHYLGLUTARYL-COA LYASE"/>
    <property type="match status" value="1"/>
</dbReference>
<dbReference type="KEGG" id="dalk:DSCA_48720"/>
<dbReference type="Pfam" id="PF00682">
    <property type="entry name" value="HMGL-like"/>
    <property type="match status" value="1"/>
</dbReference>
<dbReference type="PANTHER" id="PTHR42738:SF7">
    <property type="entry name" value="HYDROXYMETHYLGLUTARYL-COA LYASE"/>
    <property type="match status" value="1"/>
</dbReference>
<keyword evidence="6" id="KW-1185">Reference proteome</keyword>
<proteinExistence type="inferred from homology"/>
<accession>A0A5K7YMG9</accession>
<dbReference type="CDD" id="cd07938">
    <property type="entry name" value="DRE_TIM_HMGL"/>
    <property type="match status" value="1"/>
</dbReference>
<dbReference type="NCBIfam" id="NF004283">
    <property type="entry name" value="PRK05692.1"/>
    <property type="match status" value="1"/>
</dbReference>
<comment type="similarity">
    <text evidence="1">Belongs to the HMG-CoA lyase family.</text>
</comment>
<name>A0A5K7YMG9_9BACT</name>
<dbReference type="RefSeq" id="WP_155318841.1">
    <property type="nucleotide sequence ID" value="NZ_AP021874.1"/>
</dbReference>
<dbReference type="AlphaFoldDB" id="A0A5K7YMG9"/>
<dbReference type="SUPFAM" id="SSF51569">
    <property type="entry name" value="Aldolase"/>
    <property type="match status" value="1"/>
</dbReference>
<reference evidence="5 6" key="1">
    <citation type="submission" date="2019-11" db="EMBL/GenBank/DDBJ databases">
        <title>Comparative genomics of hydrocarbon-degrading Desulfosarcina strains.</title>
        <authorList>
            <person name="Watanabe M."/>
            <person name="Kojima H."/>
            <person name="Fukui M."/>
        </authorList>
    </citation>
    <scope>NUCLEOTIDE SEQUENCE [LARGE SCALE GENOMIC DNA]</scope>
    <source>
        <strain evidence="5 6">PL12</strain>
    </source>
</reference>
<dbReference type="OrthoDB" id="9784013at2"/>
<dbReference type="InterPro" id="IPR000891">
    <property type="entry name" value="PYR_CT"/>
</dbReference>
<protein>
    <submittedName>
        <fullName evidence="5">Hydroxymethylglutaryl-CoA lyase</fullName>
    </submittedName>
</protein>
<gene>
    <name evidence="5" type="ORF">DSCA_48720</name>
</gene>
<sequence length="312" mass="33070">MKIVEVGPRDGLQNETARIPTEVKIAYIDALSGTGVGEIEASAFVSPRWVPQLDDAAAVFAGIARRKGIVYSALVPNERGLARAVEARVDKVALFTAVSETFNRKNINTSLAGSLKRFAPVVAGAHRERLPVRGYVSTAFWCAFEGRIAPEAVLRVVDGLMDMGVDEVSISDTIGKAAPDEVRRLLELLLPRLPAARIAMHFHDTYGRGVANVLAAWSCGIGTFDASAGGLGGCPYAPGASGNVATEDVVAALDERGAEVGVDLEKLSRASGLLAPYLVDTRRSMPDADAHACAACQFSTGDVCCERYRRPA</sequence>
<dbReference type="InterPro" id="IPR013785">
    <property type="entry name" value="Aldolase_TIM"/>
</dbReference>
<dbReference type="EMBL" id="AP021874">
    <property type="protein sequence ID" value="BBO70942.1"/>
    <property type="molecule type" value="Genomic_DNA"/>
</dbReference>
<evidence type="ECO:0000259" key="4">
    <source>
        <dbReference type="PROSITE" id="PS50991"/>
    </source>
</evidence>
<evidence type="ECO:0000313" key="5">
    <source>
        <dbReference type="EMBL" id="BBO70942.1"/>
    </source>
</evidence>